<feature type="signal peptide" evidence="4">
    <location>
        <begin position="1"/>
        <end position="30"/>
    </location>
</feature>
<evidence type="ECO:0000313" key="6">
    <source>
        <dbReference type="EMBL" id="RYJ61526.1"/>
    </source>
</evidence>
<dbReference type="SUPFAM" id="SSF51445">
    <property type="entry name" value="(Trans)glycosidases"/>
    <property type="match status" value="1"/>
</dbReference>
<dbReference type="Proteomes" id="UP000282800">
    <property type="component" value="Unassembled WGS sequence"/>
</dbReference>
<dbReference type="PANTHER" id="PTHR34142">
    <property type="entry name" value="ENDO-BETA-1,4-GLUCANASE A"/>
    <property type="match status" value="1"/>
</dbReference>
<dbReference type="GO" id="GO:0009251">
    <property type="term" value="P:glucan catabolic process"/>
    <property type="evidence" value="ECO:0007669"/>
    <property type="project" value="TreeGrafter"/>
</dbReference>
<accession>A0A482U492</accession>
<feature type="chain" id="PRO_5020634015" evidence="4">
    <location>
        <begin position="31"/>
        <end position="360"/>
    </location>
</feature>
<evidence type="ECO:0000256" key="1">
    <source>
        <dbReference type="ARBA" id="ARBA00022801"/>
    </source>
</evidence>
<reference evidence="6 7" key="1">
    <citation type="submission" date="2019-01" db="EMBL/GenBank/DDBJ databases">
        <title>High-quality draft genome of. Pseudomonas songnenensis str. L103, a full-fledged denitrifier isolated from 100 meters deep aquifer in a heavily nitrogen fertilized agricultural area.</title>
        <authorList>
            <person name="Liu M."/>
            <person name="Liu B."/>
        </authorList>
    </citation>
    <scope>NUCLEOTIDE SEQUENCE [LARGE SCALE GENOMIC DNA]</scope>
    <source>
        <strain evidence="6 7">L103</strain>
    </source>
</reference>
<evidence type="ECO:0000313" key="7">
    <source>
        <dbReference type="Proteomes" id="UP000282800"/>
    </source>
</evidence>
<dbReference type="RefSeq" id="WP_126189656.1">
    <property type="nucleotide sequence ID" value="NZ_RWYU02000005.1"/>
</dbReference>
<evidence type="ECO:0000256" key="2">
    <source>
        <dbReference type="ARBA" id="ARBA00023295"/>
    </source>
</evidence>
<dbReference type="PROSITE" id="PS00659">
    <property type="entry name" value="GLYCOSYL_HYDROL_F5"/>
    <property type="match status" value="1"/>
</dbReference>
<sequence length="360" mass="40275">MTRHSNRPAKRSTRLAVALVAALSAVGVCAADWPVNDEGGLALHGVNISGAGFAPHITPGKNGTHYFYPEKKHFKYYADQGIRLIRFPFIWERVQHSLDSGLNFDQIRLLKKTLDLAAQNGQKVILDMHNYGRYHGELIGSSKVPYEAYASVWRKLAEHFKGHRGLLGYDIMNEPHSTVGLWPGAAQAAVDAIREVDDQTLIFIEGERWSSAYHWPQVNANFLINDPADRIVYEAHLYFDKDFSGKYMVQTSNDIDPMLGVERARPFIEWLKKHGQKGFLGEYGIPDDLPEAAVAMDNLLAYLNDNCVPSAYWAGGPGWGTYKLAIEPRNGKDRPQMELMRKHLANDCTAIGPTPAQNAD</sequence>
<dbReference type="Gene3D" id="3.20.20.80">
    <property type="entry name" value="Glycosidases"/>
    <property type="match status" value="1"/>
</dbReference>
<keyword evidence="4" id="KW-0732">Signal</keyword>
<comment type="similarity">
    <text evidence="3">Belongs to the glycosyl hydrolase 5 (cellulase A) family.</text>
</comment>
<evidence type="ECO:0000256" key="3">
    <source>
        <dbReference type="RuleBase" id="RU361153"/>
    </source>
</evidence>
<comment type="caution">
    <text evidence="6">The sequence shown here is derived from an EMBL/GenBank/DDBJ whole genome shotgun (WGS) entry which is preliminary data.</text>
</comment>
<dbReference type="PANTHER" id="PTHR34142:SF1">
    <property type="entry name" value="GLYCOSIDE HYDROLASE FAMILY 5 DOMAIN-CONTAINING PROTEIN"/>
    <property type="match status" value="1"/>
</dbReference>
<evidence type="ECO:0000259" key="5">
    <source>
        <dbReference type="Pfam" id="PF00150"/>
    </source>
</evidence>
<dbReference type="EMBL" id="RWYU02000005">
    <property type="protein sequence ID" value="RYJ61526.1"/>
    <property type="molecule type" value="Genomic_DNA"/>
</dbReference>
<dbReference type="OrthoDB" id="6769681at2"/>
<dbReference type="Pfam" id="PF00150">
    <property type="entry name" value="Cellulase"/>
    <property type="match status" value="1"/>
</dbReference>
<gene>
    <name evidence="6" type="ORF">EJA06_012470</name>
</gene>
<dbReference type="InterPro" id="IPR018087">
    <property type="entry name" value="Glyco_hydro_5_CS"/>
</dbReference>
<evidence type="ECO:0000256" key="4">
    <source>
        <dbReference type="SAM" id="SignalP"/>
    </source>
</evidence>
<dbReference type="InterPro" id="IPR001547">
    <property type="entry name" value="Glyco_hydro_5"/>
</dbReference>
<feature type="domain" description="Glycoside hydrolase family 5" evidence="5">
    <location>
        <begin position="63"/>
        <end position="315"/>
    </location>
</feature>
<name>A0A482U492_9PSED</name>
<keyword evidence="1 3" id="KW-0378">Hydrolase</keyword>
<organism evidence="6 7">
    <name type="scientific">Pseudomonas songnenensis</name>
    <dbReference type="NCBI Taxonomy" id="1176259"/>
    <lineage>
        <taxon>Bacteria</taxon>
        <taxon>Pseudomonadati</taxon>
        <taxon>Pseudomonadota</taxon>
        <taxon>Gammaproteobacteria</taxon>
        <taxon>Pseudomonadales</taxon>
        <taxon>Pseudomonadaceae</taxon>
        <taxon>Pseudomonas</taxon>
    </lineage>
</organism>
<keyword evidence="2 3" id="KW-0326">Glycosidase</keyword>
<protein>
    <submittedName>
        <fullName evidence="6">Glycoside hydrolase family 5 protein</fullName>
    </submittedName>
</protein>
<dbReference type="AlphaFoldDB" id="A0A482U492"/>
<proteinExistence type="inferred from homology"/>
<dbReference type="GO" id="GO:0004553">
    <property type="term" value="F:hydrolase activity, hydrolyzing O-glycosyl compounds"/>
    <property type="evidence" value="ECO:0007669"/>
    <property type="project" value="InterPro"/>
</dbReference>
<dbReference type="InterPro" id="IPR017853">
    <property type="entry name" value="GH"/>
</dbReference>